<dbReference type="RefSeq" id="WP_109258223.1">
    <property type="nucleotide sequence ID" value="NZ_JRFS01000021.1"/>
</dbReference>
<sequence length="477" mass="55917">MAITKLMHMKEAPAVPHRHLANAVQYILDEKNNEAKTCDGLYVGGNAGYNSEDIIKTFLDTKELYGKLHGRQGYHFVISFEPGETDADEAYTITKEFAKKYLGENYDYVFATHTDKNHIHSHLIFNSVSRTDGYKYRYENGDWERYIQPVTDEICMEHGLKPLKFEENKKKGLSYAEWNEKKNGRMNWTHVIRADIDLALKHSDTLPEFMEHMKMAGYSVRAGKSKKNATYFTYTYTDDAGKKHRRRSYNMPSGYSPEDIAKRIKQKSGSRMYEEIAENLEKKEKLASIDEIYKNTGTYRRLYQAVSFYRLPNPYAVTKGVRRDIMAIDRLLDECSYIKKNSLKTMNNIQDRECRLEEMINSLKREKWNKKDASEALDSGQKKQLDRKEQIENELKNPDISDEAFEALQDEYEQLKEYLPDDDISKKDMERLSQEIKELGKELRMLRRIKKTEQEFTGRKTKQVSRVPESGTFNKNI</sequence>
<dbReference type="InterPro" id="IPR005094">
    <property type="entry name" value="Endonuclease_MobA/VirD2"/>
</dbReference>
<evidence type="ECO:0000256" key="1">
    <source>
        <dbReference type="SAM" id="MobiDB-lite"/>
    </source>
</evidence>
<dbReference type="AlphaFoldDB" id="A0A2U2EG73"/>
<dbReference type="Pfam" id="PF03432">
    <property type="entry name" value="Relaxase"/>
    <property type="match status" value="1"/>
</dbReference>
<feature type="compositionally biased region" description="Basic and acidic residues" evidence="1">
    <location>
        <begin position="371"/>
        <end position="399"/>
    </location>
</feature>
<organism evidence="3 4">
    <name type="scientific">Agathobacter rectalis</name>
    <dbReference type="NCBI Taxonomy" id="39491"/>
    <lineage>
        <taxon>Bacteria</taxon>
        <taxon>Bacillati</taxon>
        <taxon>Bacillota</taxon>
        <taxon>Clostridia</taxon>
        <taxon>Lachnospirales</taxon>
        <taxon>Lachnospiraceae</taxon>
        <taxon>Agathobacter</taxon>
    </lineage>
</organism>
<evidence type="ECO:0000259" key="2">
    <source>
        <dbReference type="Pfam" id="PF03432"/>
    </source>
</evidence>
<feature type="region of interest" description="Disordered" evidence="1">
    <location>
        <begin position="454"/>
        <end position="477"/>
    </location>
</feature>
<proteinExistence type="predicted"/>
<comment type="caution">
    <text evidence="3">The sequence shown here is derived from an EMBL/GenBank/DDBJ whole genome shotgun (WGS) entry which is preliminary data.</text>
</comment>
<gene>
    <name evidence="3" type="ORF">LD38_10655</name>
</gene>
<feature type="region of interest" description="Disordered" evidence="1">
    <location>
        <begin position="371"/>
        <end position="402"/>
    </location>
</feature>
<dbReference type="Proteomes" id="UP000245905">
    <property type="component" value="Unassembled WGS sequence"/>
</dbReference>
<dbReference type="EMBL" id="JRFS01000021">
    <property type="protein sequence ID" value="PWE83319.1"/>
    <property type="molecule type" value="Genomic_DNA"/>
</dbReference>
<evidence type="ECO:0000313" key="4">
    <source>
        <dbReference type="Proteomes" id="UP000245905"/>
    </source>
</evidence>
<protein>
    <recommendedName>
        <fullName evidence="2">MobA/VirD2-like nuclease domain-containing protein</fullName>
    </recommendedName>
</protein>
<evidence type="ECO:0000313" key="3">
    <source>
        <dbReference type="EMBL" id="PWE83319.1"/>
    </source>
</evidence>
<reference evidence="3 4" key="1">
    <citation type="submission" date="2014-09" db="EMBL/GenBank/DDBJ databases">
        <title>Butyrate-producing bacteria isolated from human gut.</title>
        <authorList>
            <person name="Zhang Q."/>
            <person name="Zhao L."/>
        </authorList>
    </citation>
    <scope>NUCLEOTIDE SEQUENCE [LARGE SCALE GENOMIC DNA]</scope>
    <source>
        <strain evidence="3 4">R22</strain>
    </source>
</reference>
<feature type="domain" description="MobA/VirD2-like nuclease" evidence="2">
    <location>
        <begin position="26"/>
        <end position="160"/>
    </location>
</feature>
<accession>A0A2U2EG73</accession>
<name>A0A2U2EG73_9FIRM</name>